<sequence length="66" mass="7063">MNILVVLMPLALALGLTGLAAFFWNMRTGQYSDLEGPGWRILDDDDLAPEPVPAEAPVDAKAAAPR</sequence>
<proteinExistence type="predicted"/>
<dbReference type="NCBIfam" id="TIGR00847">
    <property type="entry name" value="ccoS"/>
    <property type="match status" value="1"/>
</dbReference>
<evidence type="ECO:0000313" key="2">
    <source>
        <dbReference type="Proteomes" id="UP001254257"/>
    </source>
</evidence>
<dbReference type="PANTHER" id="PTHR41532">
    <property type="entry name" value="FIXS PROTEIN"/>
    <property type="match status" value="1"/>
</dbReference>
<gene>
    <name evidence="1" type="primary">ccoS</name>
    <name evidence="1" type="ORF">RKE40_15820</name>
</gene>
<comment type="caution">
    <text evidence="1">The sequence shown here is derived from an EMBL/GenBank/DDBJ whole genome shotgun (WGS) entry which is preliminary data.</text>
</comment>
<protein>
    <submittedName>
        <fullName evidence="1">Cbb3-type cytochrome oxidase assembly protein CcoS</fullName>
    </submittedName>
</protein>
<reference evidence="1 2" key="1">
    <citation type="submission" date="2023-09" db="EMBL/GenBank/DDBJ databases">
        <title>Whole genome shotgun sequencing (WGS) of Bosea sp. ZW T0_25, isolated from stored onions (Allium cepa).</title>
        <authorList>
            <person name="Stoll D.A."/>
            <person name="Huch M."/>
        </authorList>
    </citation>
    <scope>NUCLEOTIDE SEQUENCE [LARGE SCALE GENOMIC DNA]</scope>
    <source>
        <strain evidence="1 2">ZW T0_25</strain>
    </source>
</reference>
<keyword evidence="2" id="KW-1185">Reference proteome</keyword>
<organism evidence="1 2">
    <name type="scientific">Bosea rubneri</name>
    <dbReference type="NCBI Taxonomy" id="3075434"/>
    <lineage>
        <taxon>Bacteria</taxon>
        <taxon>Pseudomonadati</taxon>
        <taxon>Pseudomonadota</taxon>
        <taxon>Alphaproteobacteria</taxon>
        <taxon>Hyphomicrobiales</taxon>
        <taxon>Boseaceae</taxon>
        <taxon>Bosea</taxon>
    </lineage>
</organism>
<dbReference type="InterPro" id="IPR004714">
    <property type="entry name" value="Cyt_oxidase_maturation_cbb3"/>
</dbReference>
<dbReference type="Proteomes" id="UP001254257">
    <property type="component" value="Unassembled WGS sequence"/>
</dbReference>
<dbReference type="PANTHER" id="PTHR41532:SF1">
    <property type="entry name" value="FIXS PROTEIN"/>
    <property type="match status" value="1"/>
</dbReference>
<dbReference type="EMBL" id="JAWDID010000023">
    <property type="protein sequence ID" value="MDU0341365.1"/>
    <property type="molecule type" value="Genomic_DNA"/>
</dbReference>
<accession>A0ABU3S9A4</accession>
<evidence type="ECO:0000313" key="1">
    <source>
        <dbReference type="EMBL" id="MDU0341365.1"/>
    </source>
</evidence>
<dbReference type="Pfam" id="PF03597">
    <property type="entry name" value="FixS"/>
    <property type="match status" value="1"/>
</dbReference>
<dbReference type="RefSeq" id="WP_316019192.1">
    <property type="nucleotide sequence ID" value="NZ_JAWDID010000023.1"/>
</dbReference>
<name>A0ABU3S9A4_9HYPH</name>